<dbReference type="AlphaFoldDB" id="I3SA16"/>
<dbReference type="EMBL" id="BT137313">
    <property type="protein sequence ID" value="AFK37108.1"/>
    <property type="molecule type" value="mRNA"/>
</dbReference>
<protein>
    <submittedName>
        <fullName evidence="1">Uncharacterized protein</fullName>
    </submittedName>
</protein>
<organism evidence="1">
    <name type="scientific">Medicago truncatula</name>
    <name type="common">Barrel medic</name>
    <name type="synonym">Medicago tribuloides</name>
    <dbReference type="NCBI Taxonomy" id="3880"/>
    <lineage>
        <taxon>Eukaryota</taxon>
        <taxon>Viridiplantae</taxon>
        <taxon>Streptophyta</taxon>
        <taxon>Embryophyta</taxon>
        <taxon>Tracheophyta</taxon>
        <taxon>Spermatophyta</taxon>
        <taxon>Magnoliopsida</taxon>
        <taxon>eudicotyledons</taxon>
        <taxon>Gunneridae</taxon>
        <taxon>Pentapetalae</taxon>
        <taxon>rosids</taxon>
        <taxon>fabids</taxon>
        <taxon>Fabales</taxon>
        <taxon>Fabaceae</taxon>
        <taxon>Papilionoideae</taxon>
        <taxon>50 kb inversion clade</taxon>
        <taxon>NPAAA clade</taxon>
        <taxon>Hologalegina</taxon>
        <taxon>IRL clade</taxon>
        <taxon>Trifolieae</taxon>
        <taxon>Medicago</taxon>
    </lineage>
</organism>
<name>I3SA16_MEDTR</name>
<accession>I3SA16</accession>
<reference evidence="1" key="1">
    <citation type="submission" date="2012-05" db="EMBL/GenBank/DDBJ databases">
        <authorList>
            <person name="Krishnakumar V."/>
            <person name="Cheung F."/>
            <person name="Xiao Y."/>
            <person name="Chan A."/>
            <person name="Moskal W.A."/>
            <person name="Town C.D."/>
        </authorList>
    </citation>
    <scope>NUCLEOTIDE SEQUENCE</scope>
</reference>
<proteinExistence type="evidence at transcript level"/>
<sequence>MSRTQRVERMNLYKLIKMRNVSNIIYLQDIILMENVGG</sequence>
<evidence type="ECO:0000313" key="1">
    <source>
        <dbReference type="EMBL" id="AFK37108.1"/>
    </source>
</evidence>